<comment type="caution">
    <text evidence="1">The sequence shown here is derived from an EMBL/GenBank/DDBJ whole genome shotgun (WGS) entry which is preliminary data.</text>
</comment>
<accession>A0A645DCF6</accession>
<reference evidence="1" key="1">
    <citation type="submission" date="2019-08" db="EMBL/GenBank/DDBJ databases">
        <authorList>
            <person name="Kucharzyk K."/>
            <person name="Murdoch R.W."/>
            <person name="Higgins S."/>
            <person name="Loffler F."/>
        </authorList>
    </citation>
    <scope>NUCLEOTIDE SEQUENCE</scope>
</reference>
<proteinExistence type="predicted"/>
<evidence type="ECO:0000313" key="1">
    <source>
        <dbReference type="EMBL" id="MPM86698.1"/>
    </source>
</evidence>
<dbReference type="EMBL" id="VSSQ01034679">
    <property type="protein sequence ID" value="MPM86698.1"/>
    <property type="molecule type" value="Genomic_DNA"/>
</dbReference>
<dbReference type="AlphaFoldDB" id="A0A645DCF6"/>
<sequence length="78" mass="8766">MFEPKLYITAIPILVRKIIGITDDSKVRPRIIRIKILAASIYRGTSLSAKSLVSLRIPHMPLKKACFPAILLMEDTAF</sequence>
<protein>
    <submittedName>
        <fullName evidence="1">Uncharacterized protein</fullName>
    </submittedName>
</protein>
<name>A0A645DCF6_9ZZZZ</name>
<organism evidence="1">
    <name type="scientific">bioreactor metagenome</name>
    <dbReference type="NCBI Taxonomy" id="1076179"/>
    <lineage>
        <taxon>unclassified sequences</taxon>
        <taxon>metagenomes</taxon>
        <taxon>ecological metagenomes</taxon>
    </lineage>
</organism>
<gene>
    <name evidence="1" type="ORF">SDC9_133789</name>
</gene>